<sequence length="313" mass="34548">MTPRCLYYSHARNVAQGNPSVEGHPNQPWTPPSPVLTVHEPVLVELEQRSYGHVVHGHVVEFKTLDGRGIDLHQAFNGEFGELDGKDQPAFPSYMDVKAKASIRIQISGIKDYTRQVMSLRSNREATSISKGKLARTIAKEVKKMMGVHLALQMASTCGCPVVTSARALGGRLTSKEEYGFIDNGPAVPCKANASCWPCANRVSPFSSRDRKYGVGGRNGWGVGRSSMRGIELSCIPSFLSVFLVSCLVLFLSRQWRYFVCDSVAHKHHLVCLAVHSNYQVKLSRTSFQLENAWPRCSGIDVSKHGCRTHCGC</sequence>
<reference evidence="2 3" key="1">
    <citation type="journal article" date="2015" name="Sci. Rep.">
        <title>Chromosome-level genome map provides insights into diverse defense mechanisms in the medicinal fungus Ganoderma sinense.</title>
        <authorList>
            <person name="Zhu Y."/>
            <person name="Xu J."/>
            <person name="Sun C."/>
            <person name="Zhou S."/>
            <person name="Xu H."/>
            <person name="Nelson D.R."/>
            <person name="Qian J."/>
            <person name="Song J."/>
            <person name="Luo H."/>
            <person name="Xiang L."/>
            <person name="Li Y."/>
            <person name="Xu Z."/>
            <person name="Ji A."/>
            <person name="Wang L."/>
            <person name="Lu S."/>
            <person name="Hayward A."/>
            <person name="Sun W."/>
            <person name="Li X."/>
            <person name="Schwartz D.C."/>
            <person name="Wang Y."/>
            <person name="Chen S."/>
        </authorList>
    </citation>
    <scope>NUCLEOTIDE SEQUENCE [LARGE SCALE GENOMIC DNA]</scope>
    <source>
        <strain evidence="2 3">ZZ0214-1</strain>
    </source>
</reference>
<protein>
    <submittedName>
        <fullName evidence="2">Uncharacterized protein</fullName>
    </submittedName>
</protein>
<dbReference type="STRING" id="1077348.A0A2G8RQS3"/>
<evidence type="ECO:0000313" key="3">
    <source>
        <dbReference type="Proteomes" id="UP000230002"/>
    </source>
</evidence>
<evidence type="ECO:0000313" key="2">
    <source>
        <dbReference type="EMBL" id="PIL23841.1"/>
    </source>
</evidence>
<dbReference type="AlphaFoldDB" id="A0A2G8RQS3"/>
<proteinExistence type="predicted"/>
<keyword evidence="1" id="KW-0472">Membrane</keyword>
<evidence type="ECO:0000256" key="1">
    <source>
        <dbReference type="SAM" id="Phobius"/>
    </source>
</evidence>
<dbReference type="OrthoDB" id="2803082at2759"/>
<comment type="caution">
    <text evidence="2">The sequence shown here is derived from an EMBL/GenBank/DDBJ whole genome shotgun (WGS) entry which is preliminary data.</text>
</comment>
<accession>A0A2G8RQS3</accession>
<keyword evidence="1" id="KW-1133">Transmembrane helix</keyword>
<name>A0A2G8RQS3_9APHY</name>
<keyword evidence="3" id="KW-1185">Reference proteome</keyword>
<organism evidence="2 3">
    <name type="scientific">Ganoderma sinense ZZ0214-1</name>
    <dbReference type="NCBI Taxonomy" id="1077348"/>
    <lineage>
        <taxon>Eukaryota</taxon>
        <taxon>Fungi</taxon>
        <taxon>Dikarya</taxon>
        <taxon>Basidiomycota</taxon>
        <taxon>Agaricomycotina</taxon>
        <taxon>Agaricomycetes</taxon>
        <taxon>Polyporales</taxon>
        <taxon>Polyporaceae</taxon>
        <taxon>Ganoderma</taxon>
    </lineage>
</organism>
<keyword evidence="1" id="KW-0812">Transmembrane</keyword>
<dbReference type="EMBL" id="AYKW01000067">
    <property type="protein sequence ID" value="PIL23841.1"/>
    <property type="molecule type" value="Genomic_DNA"/>
</dbReference>
<dbReference type="Proteomes" id="UP000230002">
    <property type="component" value="Unassembled WGS sequence"/>
</dbReference>
<gene>
    <name evidence="2" type="ORF">GSI_13592</name>
</gene>
<feature type="transmembrane region" description="Helical" evidence="1">
    <location>
        <begin position="236"/>
        <end position="253"/>
    </location>
</feature>